<dbReference type="InterPro" id="IPR003439">
    <property type="entry name" value="ABC_transporter-like_ATP-bd"/>
</dbReference>
<sequence length="371" mass="41719">MLNHSDLFDVARWNQWCRLWIPHQHLQARWNFGRGRWLFRRRFLQSRSLESDRNQQRKSPHPANRWLRRRLCCDRSMYALPLARLVLNQSTILRSTALVPDSMPPITPPMSVPERSQTTTATVQSISKTYRQGIRQVDALRDVSLDVEAGSFVAVMGASGSGKSTLLHLMSGLTRPTSGSVLIEGQNIADLSDYELTCFRRRRIGLVFQAFNLVPSLSARDNILFPLYAAGESLTDESELTELAQQLGIEDRLHHRPDALSGGEQQRVAIARSLITNPAIVFADEPTGSLDSVTGDSICRLLRNLCDQQQRTIVMVTHEPSVAVWADSVVVLKDGQIVSQFLTKQCTDAQYLAARYQQIVSADALDLTHSR</sequence>
<comment type="similarity">
    <text evidence="4">Belongs to the ABC transporter superfamily. Macrolide exporter (TC 3.A.1.122) family.</text>
</comment>
<proteinExistence type="inferred from homology"/>
<keyword evidence="7" id="KW-1185">Reference proteome</keyword>
<evidence type="ECO:0000259" key="5">
    <source>
        <dbReference type="PROSITE" id="PS50893"/>
    </source>
</evidence>
<dbReference type="PROSITE" id="PS00211">
    <property type="entry name" value="ABC_TRANSPORTER_1"/>
    <property type="match status" value="1"/>
</dbReference>
<dbReference type="PANTHER" id="PTHR24220">
    <property type="entry name" value="IMPORT ATP-BINDING PROTEIN"/>
    <property type="match status" value="1"/>
</dbReference>
<dbReference type="GO" id="GO:0098796">
    <property type="term" value="C:membrane protein complex"/>
    <property type="evidence" value="ECO:0007669"/>
    <property type="project" value="UniProtKB-ARBA"/>
</dbReference>
<keyword evidence="2" id="KW-0547">Nucleotide-binding</keyword>
<protein>
    <submittedName>
        <fullName evidence="6">ABC superfamily ATP binding cassette transporter, binding protein</fullName>
    </submittedName>
</protein>
<dbReference type="Proteomes" id="UP000011529">
    <property type="component" value="Unassembled WGS sequence"/>
</dbReference>
<keyword evidence="1" id="KW-0813">Transport</keyword>
<organism evidence="6 7">
    <name type="scientific">Rhodopirellula europaea 6C</name>
    <dbReference type="NCBI Taxonomy" id="1263867"/>
    <lineage>
        <taxon>Bacteria</taxon>
        <taxon>Pseudomonadati</taxon>
        <taxon>Planctomycetota</taxon>
        <taxon>Planctomycetia</taxon>
        <taxon>Pirellulales</taxon>
        <taxon>Pirellulaceae</taxon>
        <taxon>Rhodopirellula</taxon>
    </lineage>
</organism>
<dbReference type="SMART" id="SM00382">
    <property type="entry name" value="AAA"/>
    <property type="match status" value="1"/>
</dbReference>
<feature type="domain" description="ABC transporter" evidence="5">
    <location>
        <begin position="121"/>
        <end position="359"/>
    </location>
</feature>
<gene>
    <name evidence="6" type="ORF">RE6C_01411</name>
</gene>
<dbReference type="InterPro" id="IPR003593">
    <property type="entry name" value="AAA+_ATPase"/>
</dbReference>
<dbReference type="GO" id="GO:0022857">
    <property type="term" value="F:transmembrane transporter activity"/>
    <property type="evidence" value="ECO:0007669"/>
    <property type="project" value="TreeGrafter"/>
</dbReference>
<evidence type="ECO:0000256" key="4">
    <source>
        <dbReference type="ARBA" id="ARBA00038388"/>
    </source>
</evidence>
<evidence type="ECO:0000256" key="1">
    <source>
        <dbReference type="ARBA" id="ARBA00022448"/>
    </source>
</evidence>
<accession>M2AYS9</accession>
<name>M2AYS9_9BACT</name>
<evidence type="ECO:0000256" key="3">
    <source>
        <dbReference type="ARBA" id="ARBA00022840"/>
    </source>
</evidence>
<dbReference type="GO" id="GO:0016887">
    <property type="term" value="F:ATP hydrolysis activity"/>
    <property type="evidence" value="ECO:0007669"/>
    <property type="project" value="InterPro"/>
</dbReference>
<dbReference type="PROSITE" id="PS50893">
    <property type="entry name" value="ABC_TRANSPORTER_2"/>
    <property type="match status" value="1"/>
</dbReference>
<dbReference type="GO" id="GO:0005524">
    <property type="term" value="F:ATP binding"/>
    <property type="evidence" value="ECO:0007669"/>
    <property type="project" value="UniProtKB-KW"/>
</dbReference>
<evidence type="ECO:0000256" key="2">
    <source>
        <dbReference type="ARBA" id="ARBA00022741"/>
    </source>
</evidence>
<dbReference type="InterPro" id="IPR015854">
    <property type="entry name" value="ABC_transpr_LolD-like"/>
</dbReference>
<dbReference type="Gene3D" id="3.40.50.300">
    <property type="entry name" value="P-loop containing nucleotide triphosphate hydrolases"/>
    <property type="match status" value="1"/>
</dbReference>
<reference evidence="6" key="2">
    <citation type="journal article" date="2013" name="Mar. Genomics">
        <title>Expression of sulfatases in Rhodopirellula baltica and the diversity of sulfatases in the genus Rhodopirellula.</title>
        <authorList>
            <person name="Wegner C.E."/>
            <person name="Richter-Heitmann T."/>
            <person name="Klindworth A."/>
            <person name="Klockow C."/>
            <person name="Richter M."/>
            <person name="Achstetter T."/>
            <person name="Glockner F.O."/>
            <person name="Harder J."/>
        </authorList>
    </citation>
    <scope>NUCLEOTIDE SEQUENCE [LARGE SCALE GENOMIC DNA]</scope>
    <source>
        <strain evidence="6">6C</strain>
    </source>
</reference>
<dbReference type="GO" id="GO:0005886">
    <property type="term" value="C:plasma membrane"/>
    <property type="evidence" value="ECO:0007669"/>
    <property type="project" value="TreeGrafter"/>
</dbReference>
<dbReference type="InterPro" id="IPR017911">
    <property type="entry name" value="MacB-like_ATP-bd"/>
</dbReference>
<reference evidence="6" key="1">
    <citation type="submission" date="2012-11" db="EMBL/GenBank/DDBJ databases">
        <title>Permanent draft genomes of Rhodopirellula europaea strain SH398 and 6C.</title>
        <authorList>
            <person name="Richter M."/>
            <person name="Richter-Heitmann T."/>
            <person name="Frank C."/>
            <person name="Harder J."/>
            <person name="Glockner F.O."/>
        </authorList>
    </citation>
    <scope>NUCLEOTIDE SEQUENCE</scope>
    <source>
        <strain evidence="6">6C</strain>
    </source>
</reference>
<evidence type="ECO:0000313" key="7">
    <source>
        <dbReference type="Proteomes" id="UP000011529"/>
    </source>
</evidence>
<dbReference type="Pfam" id="PF00005">
    <property type="entry name" value="ABC_tran"/>
    <property type="match status" value="1"/>
</dbReference>
<dbReference type="AlphaFoldDB" id="M2AYS9"/>
<keyword evidence="3" id="KW-0067">ATP-binding</keyword>
<comment type="caution">
    <text evidence="6">The sequence shown here is derived from an EMBL/GenBank/DDBJ whole genome shotgun (WGS) entry which is preliminary data.</text>
</comment>
<dbReference type="SUPFAM" id="SSF52540">
    <property type="entry name" value="P-loop containing nucleoside triphosphate hydrolases"/>
    <property type="match status" value="1"/>
</dbReference>
<dbReference type="InterPro" id="IPR017871">
    <property type="entry name" value="ABC_transporter-like_CS"/>
</dbReference>
<dbReference type="PANTHER" id="PTHR24220:SF86">
    <property type="entry name" value="ABC TRANSPORTER ABCH.1"/>
    <property type="match status" value="1"/>
</dbReference>
<dbReference type="CDD" id="cd03255">
    <property type="entry name" value="ABC_MJ0796_LolCDE_FtsE"/>
    <property type="match status" value="1"/>
</dbReference>
<dbReference type="PATRIC" id="fig|1263867.3.peg.1493"/>
<dbReference type="InterPro" id="IPR027417">
    <property type="entry name" value="P-loop_NTPase"/>
</dbReference>
<dbReference type="FunFam" id="3.40.50.300:FF:000032">
    <property type="entry name" value="Export ABC transporter ATP-binding protein"/>
    <property type="match status" value="1"/>
</dbReference>
<dbReference type="EMBL" id="ANMO01000084">
    <property type="protein sequence ID" value="EMB17857.1"/>
    <property type="molecule type" value="Genomic_DNA"/>
</dbReference>
<evidence type="ECO:0000313" key="6">
    <source>
        <dbReference type="EMBL" id="EMB17857.1"/>
    </source>
</evidence>